<evidence type="ECO:0000313" key="4">
    <source>
        <dbReference type="EMBL" id="GAX81690.1"/>
    </source>
</evidence>
<dbReference type="PANTHER" id="PTHR21549">
    <property type="entry name" value="MUTATED IN BLADDER CANCER 1"/>
    <property type="match status" value="1"/>
</dbReference>
<sequence length="590" mass="67198">MSANDVDWLTEAITTAFAKTPENNGTVYAWQESVPVLDIRSEDNQREIREWVDHLSLLKKREIAASQDIQLFRSDAIRGFREAQENAQTANKELQLMKKRLWENLKPVKDAVAMVHVQVSNSVPGDPNVAASLAQCMDAADLALGEFKKHQSSAYRILMEEEERLQAEIEVAAHIFLDDDQNAHFKPPQQSASIKEAWGPIHTKARAAPKKAIDSNGKLKPLNPEDETKDLDSDDPVSDAESSDSSHCPAALRRSSLHAASGPSRRGGTQQRRGHISRSRGCLAPEVAAFEEFVLRHGGDSGGWDKEDHEEFVRVVKACAGDYTQAVDICMDRVIGYTRNEVMQHAHWHMDYMDLLVRKRAALRRWREQKEVDQAKLHAQAALLSYDAMQMGEDDHSAQGRRHVVSDLEKQVQKQQVQQWKQEKAFLQAMRDSEAAEHQKRIEERKRIEAEDRQRMNKIKLEFHKQVKEQALRQIQLSQQQKVMRESSCNPDPAQAWRLKQRSVQLLQKKHELVTAKENQLRQRAEVQAKLLEEVHIDAPSDPNRFLKGTSAHIQRLQARQQEEVQAKQSGFILKMGGRVAVPSWRAGLS</sequence>
<feature type="coiled-coil region" evidence="2">
    <location>
        <begin position="410"/>
        <end position="481"/>
    </location>
</feature>
<comment type="caution">
    <text evidence="4">The sequence shown here is derived from an EMBL/GenBank/DDBJ whole genome shotgun (WGS) entry which is preliminary data.</text>
</comment>
<feature type="compositionally biased region" description="Acidic residues" evidence="3">
    <location>
        <begin position="224"/>
        <end position="242"/>
    </location>
</feature>
<dbReference type="Proteomes" id="UP000232323">
    <property type="component" value="Unassembled WGS sequence"/>
</dbReference>
<dbReference type="InterPro" id="IPR039902">
    <property type="entry name" value="CCDC148/CCDC112"/>
</dbReference>
<dbReference type="STRING" id="1157962.A0A250XFX4"/>
<evidence type="ECO:0000256" key="2">
    <source>
        <dbReference type="SAM" id="Coils"/>
    </source>
</evidence>
<name>A0A250XFX4_9CHLO</name>
<keyword evidence="5" id="KW-1185">Reference proteome</keyword>
<evidence type="ECO:0000256" key="3">
    <source>
        <dbReference type="SAM" id="MobiDB-lite"/>
    </source>
</evidence>
<dbReference type="AlphaFoldDB" id="A0A250XFX4"/>
<dbReference type="EMBL" id="BEGY01000069">
    <property type="protein sequence ID" value="GAX81690.1"/>
    <property type="molecule type" value="Genomic_DNA"/>
</dbReference>
<feature type="compositionally biased region" description="Low complexity" evidence="3">
    <location>
        <begin position="250"/>
        <end position="261"/>
    </location>
</feature>
<dbReference type="OrthoDB" id="2152435at2759"/>
<accession>A0A250XFX4</accession>
<gene>
    <name evidence="4" type="ORF">CEUSTIGMA_g9118.t1</name>
</gene>
<protein>
    <submittedName>
        <fullName evidence="4">Uncharacterized protein</fullName>
    </submittedName>
</protein>
<proteinExistence type="predicted"/>
<reference evidence="4 5" key="1">
    <citation type="submission" date="2017-08" db="EMBL/GenBank/DDBJ databases">
        <title>Acidophilic green algal genome provides insights into adaptation to an acidic environment.</title>
        <authorList>
            <person name="Hirooka S."/>
            <person name="Hirose Y."/>
            <person name="Kanesaki Y."/>
            <person name="Higuchi S."/>
            <person name="Fujiwara T."/>
            <person name="Onuma R."/>
            <person name="Era A."/>
            <person name="Ohbayashi R."/>
            <person name="Uzuka A."/>
            <person name="Nozaki H."/>
            <person name="Yoshikawa H."/>
            <person name="Miyagishima S.Y."/>
        </authorList>
    </citation>
    <scope>NUCLEOTIDE SEQUENCE [LARGE SCALE GENOMIC DNA]</scope>
    <source>
        <strain evidence="4 5">NIES-2499</strain>
    </source>
</reference>
<evidence type="ECO:0000313" key="5">
    <source>
        <dbReference type="Proteomes" id="UP000232323"/>
    </source>
</evidence>
<feature type="region of interest" description="Disordered" evidence="3">
    <location>
        <begin position="206"/>
        <end position="280"/>
    </location>
</feature>
<dbReference type="PANTHER" id="PTHR21549:SF0">
    <property type="entry name" value="COILED-COIL DOMAIN-CONTAINING PROTEIN 112"/>
    <property type="match status" value="1"/>
</dbReference>
<organism evidence="4 5">
    <name type="scientific">Chlamydomonas eustigma</name>
    <dbReference type="NCBI Taxonomy" id="1157962"/>
    <lineage>
        <taxon>Eukaryota</taxon>
        <taxon>Viridiplantae</taxon>
        <taxon>Chlorophyta</taxon>
        <taxon>core chlorophytes</taxon>
        <taxon>Chlorophyceae</taxon>
        <taxon>CS clade</taxon>
        <taxon>Chlamydomonadales</taxon>
        <taxon>Chlamydomonadaceae</taxon>
        <taxon>Chlamydomonas</taxon>
    </lineage>
</organism>
<evidence type="ECO:0000256" key="1">
    <source>
        <dbReference type="ARBA" id="ARBA00023054"/>
    </source>
</evidence>
<keyword evidence="1 2" id="KW-0175">Coiled coil</keyword>